<sequence>MSSQYDNLKKGERGAWISIIAYLSLAASKLIIAYIGSSAALRADGLNNTTDVIASVAVLIGLRISRKPPDKDHHYGHFRAETIASLVAAFIMVTVGLQVIFGTVQAIIENNPVKPNLLTAWTALLAAFIMLGVYRYNLKLSKQINSSSLYAAAQDNRSDAIVSIGAFIGIIGAQFGQYWLDPVAGLLVGIIICKTAWGIFRDASHALTDGFDEEQLDKIKTSIAKHPEVEEVKDVKGRLHGNQALVEVTIYVDPELTVQESHDITEKIESLLDEKHDVPHAHIHIEPYNEEKNRDD</sequence>
<feature type="domain" description="Cation efflux protein cytoplasmic" evidence="9">
    <location>
        <begin position="212"/>
        <end position="288"/>
    </location>
</feature>
<evidence type="ECO:0000259" key="8">
    <source>
        <dbReference type="Pfam" id="PF01545"/>
    </source>
</evidence>
<keyword evidence="3" id="KW-0813">Transport</keyword>
<accession>A0ABT7LA32</accession>
<dbReference type="InterPro" id="IPR027470">
    <property type="entry name" value="Cation_efflux_CTD"/>
</dbReference>
<evidence type="ECO:0000256" key="2">
    <source>
        <dbReference type="ARBA" id="ARBA00008114"/>
    </source>
</evidence>
<dbReference type="InterPro" id="IPR036837">
    <property type="entry name" value="Cation_efflux_CTD_sf"/>
</dbReference>
<dbReference type="EMBL" id="JASTZU010000063">
    <property type="protein sequence ID" value="MDL4842724.1"/>
    <property type="molecule type" value="Genomic_DNA"/>
</dbReference>
<dbReference type="PANTHER" id="PTHR43840:SF50">
    <property type="entry name" value="MANGANESE EFFLUX SYSTEM PROTEIN MNES"/>
    <property type="match status" value="1"/>
</dbReference>
<evidence type="ECO:0000313" key="10">
    <source>
        <dbReference type="EMBL" id="MDL4842724.1"/>
    </source>
</evidence>
<comment type="similarity">
    <text evidence="2">Belongs to the cation diffusion facilitator (CDF) transporter (TC 2.A.4) family.</text>
</comment>
<comment type="caution">
    <text evidence="10">The sequence shown here is derived from an EMBL/GenBank/DDBJ whole genome shotgun (WGS) entry which is preliminary data.</text>
</comment>
<dbReference type="NCBIfam" id="TIGR01297">
    <property type="entry name" value="CDF"/>
    <property type="match status" value="1"/>
</dbReference>
<dbReference type="InterPro" id="IPR050291">
    <property type="entry name" value="CDF_Transporter"/>
</dbReference>
<dbReference type="Pfam" id="PF16916">
    <property type="entry name" value="ZT_dimer"/>
    <property type="match status" value="1"/>
</dbReference>
<dbReference type="RefSeq" id="WP_285934018.1">
    <property type="nucleotide sequence ID" value="NZ_JASTZU010000063.1"/>
</dbReference>
<dbReference type="Gene3D" id="3.30.70.1350">
    <property type="entry name" value="Cation efflux protein, cytoplasmic domain"/>
    <property type="match status" value="1"/>
</dbReference>
<comment type="subcellular location">
    <subcellularLocation>
        <location evidence="1">Membrane</location>
        <topology evidence="1">Multi-pass membrane protein</topology>
    </subcellularLocation>
</comment>
<feature type="transmembrane region" description="Helical" evidence="7">
    <location>
        <begin position="159"/>
        <end position="177"/>
    </location>
</feature>
<feature type="transmembrane region" description="Helical" evidence="7">
    <location>
        <begin position="183"/>
        <end position="200"/>
    </location>
</feature>
<evidence type="ECO:0000256" key="1">
    <source>
        <dbReference type="ARBA" id="ARBA00004141"/>
    </source>
</evidence>
<keyword evidence="4 7" id="KW-0812">Transmembrane</keyword>
<dbReference type="PANTHER" id="PTHR43840">
    <property type="entry name" value="MITOCHONDRIAL METAL TRANSPORTER 1-RELATED"/>
    <property type="match status" value="1"/>
</dbReference>
<evidence type="ECO:0000313" key="11">
    <source>
        <dbReference type="Proteomes" id="UP001235343"/>
    </source>
</evidence>
<feature type="transmembrane region" description="Helical" evidence="7">
    <location>
        <begin position="120"/>
        <end position="138"/>
    </location>
</feature>
<dbReference type="Pfam" id="PF01545">
    <property type="entry name" value="Cation_efflux"/>
    <property type="match status" value="1"/>
</dbReference>
<evidence type="ECO:0000256" key="6">
    <source>
        <dbReference type="ARBA" id="ARBA00023136"/>
    </source>
</evidence>
<evidence type="ECO:0000259" key="9">
    <source>
        <dbReference type="Pfam" id="PF16916"/>
    </source>
</evidence>
<organism evidence="10 11">
    <name type="scientific">Aquibacillus rhizosphaerae</name>
    <dbReference type="NCBI Taxonomy" id="3051431"/>
    <lineage>
        <taxon>Bacteria</taxon>
        <taxon>Bacillati</taxon>
        <taxon>Bacillota</taxon>
        <taxon>Bacilli</taxon>
        <taxon>Bacillales</taxon>
        <taxon>Bacillaceae</taxon>
        <taxon>Aquibacillus</taxon>
    </lineage>
</organism>
<protein>
    <submittedName>
        <fullName evidence="10">Cation diffusion facilitator family transporter</fullName>
    </submittedName>
</protein>
<dbReference type="InterPro" id="IPR002524">
    <property type="entry name" value="Cation_efflux"/>
</dbReference>
<feature type="domain" description="Cation efflux protein transmembrane" evidence="8">
    <location>
        <begin position="16"/>
        <end position="207"/>
    </location>
</feature>
<dbReference type="InterPro" id="IPR027469">
    <property type="entry name" value="Cation_efflux_TMD_sf"/>
</dbReference>
<proteinExistence type="inferred from homology"/>
<feature type="transmembrane region" description="Helical" evidence="7">
    <location>
        <begin position="15"/>
        <end position="36"/>
    </location>
</feature>
<dbReference type="Proteomes" id="UP001235343">
    <property type="component" value="Unassembled WGS sequence"/>
</dbReference>
<name>A0ABT7LA32_9BACI</name>
<dbReference type="InterPro" id="IPR058533">
    <property type="entry name" value="Cation_efflux_TM"/>
</dbReference>
<reference evidence="10 11" key="1">
    <citation type="submission" date="2023-06" db="EMBL/GenBank/DDBJ databases">
        <title>Aquibacillus rhizosphaerae LR5S19.</title>
        <authorList>
            <person name="Sun J.-Q."/>
        </authorList>
    </citation>
    <scope>NUCLEOTIDE SEQUENCE [LARGE SCALE GENOMIC DNA]</scope>
    <source>
        <strain evidence="10 11">LR5S19</strain>
    </source>
</reference>
<evidence type="ECO:0000256" key="3">
    <source>
        <dbReference type="ARBA" id="ARBA00022448"/>
    </source>
</evidence>
<dbReference type="SUPFAM" id="SSF160240">
    <property type="entry name" value="Cation efflux protein cytoplasmic domain-like"/>
    <property type="match status" value="1"/>
</dbReference>
<keyword evidence="11" id="KW-1185">Reference proteome</keyword>
<evidence type="ECO:0000256" key="5">
    <source>
        <dbReference type="ARBA" id="ARBA00022989"/>
    </source>
</evidence>
<evidence type="ECO:0000256" key="7">
    <source>
        <dbReference type="SAM" id="Phobius"/>
    </source>
</evidence>
<keyword evidence="6 7" id="KW-0472">Membrane</keyword>
<dbReference type="SUPFAM" id="SSF161111">
    <property type="entry name" value="Cation efflux protein transmembrane domain-like"/>
    <property type="match status" value="1"/>
</dbReference>
<feature type="transmembrane region" description="Helical" evidence="7">
    <location>
        <begin position="86"/>
        <end position="108"/>
    </location>
</feature>
<evidence type="ECO:0000256" key="4">
    <source>
        <dbReference type="ARBA" id="ARBA00022692"/>
    </source>
</evidence>
<gene>
    <name evidence="10" type="ORF">QQS35_20025</name>
</gene>
<dbReference type="Gene3D" id="1.20.1510.10">
    <property type="entry name" value="Cation efflux protein transmembrane domain"/>
    <property type="match status" value="1"/>
</dbReference>
<keyword evidence="5 7" id="KW-1133">Transmembrane helix</keyword>